<proteinExistence type="predicted"/>
<feature type="compositionally biased region" description="Gly residues" evidence="1">
    <location>
        <begin position="234"/>
        <end position="259"/>
    </location>
</feature>
<comment type="caution">
    <text evidence="2">The sequence shown here is derived from an EMBL/GenBank/DDBJ whole genome shotgun (WGS) entry which is preliminary data.</text>
</comment>
<feature type="compositionally biased region" description="Low complexity" evidence="1">
    <location>
        <begin position="94"/>
        <end position="119"/>
    </location>
</feature>
<name>A0A2J7ZSA5_9CHLO</name>
<keyword evidence="3" id="KW-1185">Reference proteome</keyword>
<dbReference type="Proteomes" id="UP000236333">
    <property type="component" value="Unassembled WGS sequence"/>
</dbReference>
<reference evidence="2 3" key="1">
    <citation type="journal article" date="2017" name="Mol. Biol. Evol.">
        <title>The 4-celled Tetrabaena socialis nuclear genome reveals the essential components for genetic control of cell number at the origin of multicellularity in the volvocine lineage.</title>
        <authorList>
            <person name="Featherston J."/>
            <person name="Arakaki Y."/>
            <person name="Hanschen E.R."/>
            <person name="Ferris P.J."/>
            <person name="Michod R.E."/>
            <person name="Olson B.J.S.C."/>
            <person name="Nozaki H."/>
            <person name="Durand P.M."/>
        </authorList>
    </citation>
    <scope>NUCLEOTIDE SEQUENCE [LARGE SCALE GENOMIC DNA]</scope>
    <source>
        <strain evidence="2 3">NIES-571</strain>
    </source>
</reference>
<organism evidence="2 3">
    <name type="scientific">Tetrabaena socialis</name>
    <dbReference type="NCBI Taxonomy" id="47790"/>
    <lineage>
        <taxon>Eukaryota</taxon>
        <taxon>Viridiplantae</taxon>
        <taxon>Chlorophyta</taxon>
        <taxon>core chlorophytes</taxon>
        <taxon>Chlorophyceae</taxon>
        <taxon>CS clade</taxon>
        <taxon>Chlamydomonadales</taxon>
        <taxon>Tetrabaenaceae</taxon>
        <taxon>Tetrabaena</taxon>
    </lineage>
</organism>
<dbReference type="EMBL" id="PGGS01000542">
    <property type="protein sequence ID" value="PNH03145.1"/>
    <property type="molecule type" value="Genomic_DNA"/>
</dbReference>
<evidence type="ECO:0000313" key="3">
    <source>
        <dbReference type="Proteomes" id="UP000236333"/>
    </source>
</evidence>
<gene>
    <name evidence="2" type="ORF">TSOC_010821</name>
</gene>
<feature type="compositionally biased region" description="Gly residues" evidence="1">
    <location>
        <begin position="195"/>
        <end position="209"/>
    </location>
</feature>
<dbReference type="OrthoDB" id="5682at2759"/>
<sequence>MSLVQLRPRPREGAPNPLRQAAGGPPCTTTIAAVRRPCCQGSGRSNPSQVLRRHLQRPLPAAHSRGDSGSHRGADTVAAASSSAPPSLTPLRDGAAANAEPAGAGPSTSADPAAAAAALRRPRIRSRPASSGAIRAGSVHGSSDGGVGSAAVGAGSSGVSVDALAGSASDAEPSGGISSATDNGDQPGAAASASGGDGKGNASRGGGDLGARDGAGAPGRGDGTDGATTTSARGGSGGSSDSGGAGGGGSGGGSSGGGVPYTFAEEPPLDLRSCRHFVNLTNGIEALPVLDQLGLPYRCATQQYTCRAGAPSSTPGWGKREC</sequence>
<dbReference type="AlphaFoldDB" id="A0A2J7ZSA5"/>
<feature type="compositionally biased region" description="Low complexity" evidence="1">
    <location>
        <begin position="127"/>
        <end position="142"/>
    </location>
</feature>
<feature type="compositionally biased region" description="Basic and acidic residues" evidence="1">
    <location>
        <begin position="64"/>
        <end position="74"/>
    </location>
</feature>
<feature type="region of interest" description="Disordered" evidence="1">
    <location>
        <begin position="1"/>
        <end position="149"/>
    </location>
</feature>
<evidence type="ECO:0000256" key="1">
    <source>
        <dbReference type="SAM" id="MobiDB-lite"/>
    </source>
</evidence>
<evidence type="ECO:0000313" key="2">
    <source>
        <dbReference type="EMBL" id="PNH03145.1"/>
    </source>
</evidence>
<feature type="region of interest" description="Disordered" evidence="1">
    <location>
        <begin position="164"/>
        <end position="264"/>
    </location>
</feature>
<accession>A0A2J7ZSA5</accession>
<protein>
    <submittedName>
        <fullName evidence="2">Uncharacterized protein</fullName>
    </submittedName>
</protein>